<protein>
    <submittedName>
        <fullName evidence="1">Uncharacterized protein</fullName>
    </submittedName>
</protein>
<dbReference type="Proteomes" id="UP000051521">
    <property type="component" value="Unassembled WGS sequence"/>
</dbReference>
<keyword evidence="4" id="KW-1185">Reference proteome</keyword>
<reference evidence="2 4" key="2">
    <citation type="journal article" date="2015" name="Genome Announc.">
        <title>Expanding the biotechnology potential of lactobacilli through comparative genomics of 213 strains and associated genera.</title>
        <authorList>
            <person name="Sun Z."/>
            <person name="Harris H.M."/>
            <person name="McCann A."/>
            <person name="Guo C."/>
            <person name="Argimon S."/>
            <person name="Zhang W."/>
            <person name="Yang X."/>
            <person name="Jeffery I.B."/>
            <person name="Cooney J.C."/>
            <person name="Kagawa T.F."/>
            <person name="Liu W."/>
            <person name="Song Y."/>
            <person name="Salvetti E."/>
            <person name="Wrobel A."/>
            <person name="Rasinkangas P."/>
            <person name="Parkhill J."/>
            <person name="Rea M.C."/>
            <person name="O'Sullivan O."/>
            <person name="Ritari J."/>
            <person name="Douillard F.P."/>
            <person name="Paul Ross R."/>
            <person name="Yang R."/>
            <person name="Briner A.E."/>
            <person name="Felis G.E."/>
            <person name="de Vos W.M."/>
            <person name="Barrangou R."/>
            <person name="Klaenhammer T.R."/>
            <person name="Caufield P.W."/>
            <person name="Cui Y."/>
            <person name="Zhang H."/>
            <person name="O'Toole P.W."/>
        </authorList>
    </citation>
    <scope>NUCLEOTIDE SEQUENCE [LARGE SCALE GENOMIC DNA]</scope>
    <source>
        <strain evidence="2 4">DSM 23908</strain>
    </source>
</reference>
<reference evidence="1 3" key="1">
    <citation type="submission" date="2012-06" db="EMBL/GenBank/DDBJ databases">
        <title>Draft genome sequence of Lactobacillus gigeriorum CRBIP 24.85T, isolated from chicken crop.</title>
        <authorList>
            <person name="Cousin S."/>
            <person name="Ma L."/>
            <person name="Creno S."/>
            <person name="Clermont D."/>
            <person name="Loux V."/>
            <person name="Bizet C."/>
            <person name="Bouchier C."/>
        </authorList>
    </citation>
    <scope>NUCLEOTIDE SEQUENCE [LARGE SCALE GENOMIC DNA]</scope>
    <source>
        <strain evidence="3">CRBIP 24.85T</strain>
        <strain evidence="1">Type strain: CRBIP 24.85</strain>
    </source>
</reference>
<dbReference type="RefSeq" id="WP_008473821.1">
    <property type="nucleotide sequence ID" value="NZ_AYZO01000024.1"/>
</dbReference>
<evidence type="ECO:0000313" key="3">
    <source>
        <dbReference type="Proteomes" id="UP000009326"/>
    </source>
</evidence>
<organism evidence="1 3">
    <name type="scientific">Lactobacillus gigeriorum DSM 23908 = CRBIP 24.85</name>
    <dbReference type="NCBI Taxonomy" id="1423751"/>
    <lineage>
        <taxon>Bacteria</taxon>
        <taxon>Bacillati</taxon>
        <taxon>Bacillota</taxon>
        <taxon>Bacilli</taxon>
        <taxon>Lactobacillales</taxon>
        <taxon>Lactobacillaceae</taxon>
        <taxon>Lactobacillus</taxon>
    </lineage>
</organism>
<proteinExistence type="predicted"/>
<evidence type="ECO:0000313" key="1">
    <source>
        <dbReference type="EMBL" id="CCI87560.1"/>
    </source>
</evidence>
<dbReference type="PATRIC" id="fig|1423751.3.peg.883"/>
<evidence type="ECO:0000313" key="4">
    <source>
        <dbReference type="Proteomes" id="UP000051521"/>
    </source>
</evidence>
<name>I7K1P0_9LACO</name>
<dbReference type="EMBL" id="AYZO01000024">
    <property type="protein sequence ID" value="KRN11175.1"/>
    <property type="molecule type" value="Genomic_DNA"/>
</dbReference>
<dbReference type="AlphaFoldDB" id="I7K1P0"/>
<evidence type="ECO:0000313" key="2">
    <source>
        <dbReference type="EMBL" id="KRN11175.1"/>
    </source>
</evidence>
<dbReference type="EMBL" id="CAKC01000075">
    <property type="protein sequence ID" value="CCI87560.1"/>
    <property type="molecule type" value="Genomic_DNA"/>
</dbReference>
<sequence>MGLVIDGHNVNGLALGGQSFYSAIFNGDSVTINGKKYTQGASVNPKIYNFKVSSSDIGLNGNSYYISVSKNYLPDLTGKTISLGLVWGHLFTLGSMTLPFVYPATYPGATLAYKINSFSDTEYTDQYIDSLTINEGYDNSYHVSSPAFDANNSGEYELRNIPNQYNGFVSLTVIVFGGELDT</sequence>
<dbReference type="Proteomes" id="UP000009326">
    <property type="component" value="Unassembled WGS sequence"/>
</dbReference>
<gene>
    <name evidence="1" type="ORF">BN52_05460</name>
    <name evidence="2" type="ORF">FC38_GL000855</name>
</gene>
<comment type="caution">
    <text evidence="1">The sequence shown here is derived from an EMBL/GenBank/DDBJ whole genome shotgun (WGS) entry which is preliminary data.</text>
</comment>
<dbReference type="STRING" id="1423751.FC38_GL000855"/>
<accession>I7K1P0</accession>